<comment type="subcellular location">
    <subcellularLocation>
        <location evidence="2">Membrane</location>
        <topology evidence="2">Multi-pass membrane protein</topology>
    </subcellularLocation>
    <subcellularLocation>
        <location evidence="1">Plastid</location>
        <location evidence="1">Chloroplast envelope</location>
    </subcellularLocation>
</comment>
<feature type="transmembrane region" description="Helical" evidence="7">
    <location>
        <begin position="91"/>
        <end position="113"/>
    </location>
</feature>
<dbReference type="PANTHER" id="PTHR10361:SF28">
    <property type="entry name" value="P3 PROTEIN-RELATED"/>
    <property type="match status" value="1"/>
</dbReference>
<keyword evidence="5 7" id="KW-1133">Transmembrane helix</keyword>
<dbReference type="PaxDb" id="3827-XP_004488981.1"/>
<feature type="transmembrane region" description="Helical" evidence="7">
    <location>
        <begin position="273"/>
        <end position="298"/>
    </location>
</feature>
<organism evidence="8 9">
    <name type="scientific">Cicer arietinum</name>
    <name type="common">Chickpea</name>
    <name type="synonym">Garbanzo</name>
    <dbReference type="NCBI Taxonomy" id="3827"/>
    <lineage>
        <taxon>Eukaryota</taxon>
        <taxon>Viridiplantae</taxon>
        <taxon>Streptophyta</taxon>
        <taxon>Embryophyta</taxon>
        <taxon>Tracheophyta</taxon>
        <taxon>Spermatophyta</taxon>
        <taxon>Magnoliopsida</taxon>
        <taxon>eudicotyledons</taxon>
        <taxon>Gunneridae</taxon>
        <taxon>Pentapetalae</taxon>
        <taxon>rosids</taxon>
        <taxon>fabids</taxon>
        <taxon>Fabales</taxon>
        <taxon>Fabaceae</taxon>
        <taxon>Papilionoideae</taxon>
        <taxon>50 kb inversion clade</taxon>
        <taxon>NPAAA clade</taxon>
        <taxon>Hologalegina</taxon>
        <taxon>IRL clade</taxon>
        <taxon>Cicereae</taxon>
        <taxon>Cicer</taxon>
    </lineage>
</organism>
<accession>A0A1S2XJ35</accession>
<dbReference type="Gene3D" id="1.20.1530.20">
    <property type="match status" value="1"/>
</dbReference>
<dbReference type="RefSeq" id="XP_004488981.1">
    <property type="nucleotide sequence ID" value="XM_004488924.3"/>
</dbReference>
<keyword evidence="6 7" id="KW-0472">Membrane</keyword>
<keyword evidence="4 7" id="KW-0812">Transmembrane</keyword>
<sequence>MLQSSIACSPLLNGLIKIKTQSYYTNQTQPIFHRTKLNSHLKLTNFQPQSPLKPKFPKICVSKVGPLRCGVSSNSNSANVGRRSVREWVEVVGEALSTAFPLWVTIGCVLGLVRPSSFNWVTPKLSLVGLTVIMLGMGMTLTLDDLRSALSMPKEVLSGFFLQYSVMPISAFLISKLLNLPSHYAAGLILVGCCPGGTASNIVTYLARGNVALSVVMTAASTLSAVIMTPFLTAKLAGKYVAVDAAGLLMSTLQVVLFPVVGGALLNQYFQPLVKLVSPLMPSMAVATVAILCGNAIAQSSSAILMSGGQVILAVSLLHASGFFFGYVLARSLGLDMSSSRTISIEVGMQNSVLGVVLAAKHFGDPLTTVPCAVSSVCHSIYGSILAGMWRRHVPPEMKD</sequence>
<proteinExistence type="inferred from homology"/>
<dbReference type="eggNOG" id="KOG2718">
    <property type="taxonomic scope" value="Eukaryota"/>
</dbReference>
<evidence type="ECO:0000313" key="8">
    <source>
        <dbReference type="Proteomes" id="UP000087171"/>
    </source>
</evidence>
<evidence type="ECO:0000256" key="5">
    <source>
        <dbReference type="ARBA" id="ARBA00022989"/>
    </source>
</evidence>
<feature type="transmembrane region" description="Helical" evidence="7">
    <location>
        <begin position="310"/>
        <end position="330"/>
    </location>
</feature>
<name>A0A1S2XJ35_CICAR</name>
<comment type="similarity">
    <text evidence="3">Belongs to the bile acid:sodium symporter (BASS) (TC 2.A.28) family.</text>
</comment>
<keyword evidence="8" id="KW-1185">Reference proteome</keyword>
<dbReference type="AlphaFoldDB" id="A0A1S2XJ35"/>
<dbReference type="InterPro" id="IPR038770">
    <property type="entry name" value="Na+/solute_symporter_sf"/>
</dbReference>
<dbReference type="PANTHER" id="PTHR10361">
    <property type="entry name" value="SODIUM-BILE ACID COTRANSPORTER"/>
    <property type="match status" value="1"/>
</dbReference>
<dbReference type="GeneID" id="101509133"/>
<dbReference type="KEGG" id="cam:101509133"/>
<feature type="transmembrane region" description="Helical" evidence="7">
    <location>
        <begin position="156"/>
        <end position="178"/>
    </location>
</feature>
<evidence type="ECO:0000256" key="3">
    <source>
        <dbReference type="ARBA" id="ARBA00006528"/>
    </source>
</evidence>
<dbReference type="Proteomes" id="UP000087171">
    <property type="component" value="Chromosome Ca1"/>
</dbReference>
<reference evidence="9" key="2">
    <citation type="submission" date="2025-08" db="UniProtKB">
        <authorList>
            <consortium name="RefSeq"/>
        </authorList>
    </citation>
    <scope>IDENTIFICATION</scope>
    <source>
        <tissue evidence="9">Etiolated seedlings</tissue>
    </source>
</reference>
<dbReference type="GO" id="GO:0009941">
    <property type="term" value="C:chloroplast envelope"/>
    <property type="evidence" value="ECO:0007669"/>
    <property type="project" value="UniProtKB-SubCell"/>
</dbReference>
<evidence type="ECO:0000256" key="2">
    <source>
        <dbReference type="ARBA" id="ARBA00004141"/>
    </source>
</evidence>
<reference evidence="8" key="1">
    <citation type="journal article" date="2013" name="Nat. Biotechnol.">
        <title>Draft genome sequence of chickpea (Cicer arietinum) provides a resource for trait improvement.</title>
        <authorList>
            <person name="Varshney R.K."/>
            <person name="Song C."/>
            <person name="Saxena R.K."/>
            <person name="Azam S."/>
            <person name="Yu S."/>
            <person name="Sharpe A.G."/>
            <person name="Cannon S."/>
            <person name="Baek J."/>
            <person name="Rosen B.D."/>
            <person name="Tar'an B."/>
            <person name="Millan T."/>
            <person name="Zhang X."/>
            <person name="Ramsay L.D."/>
            <person name="Iwata A."/>
            <person name="Wang Y."/>
            <person name="Nelson W."/>
            <person name="Farmer A.D."/>
            <person name="Gaur P.M."/>
            <person name="Soderlund C."/>
            <person name="Penmetsa R.V."/>
            <person name="Xu C."/>
            <person name="Bharti A.K."/>
            <person name="He W."/>
            <person name="Winter P."/>
            <person name="Zhao S."/>
            <person name="Hane J.K."/>
            <person name="Carrasquilla-Garcia N."/>
            <person name="Condie J.A."/>
            <person name="Upadhyaya H.D."/>
            <person name="Luo M.C."/>
            <person name="Thudi M."/>
            <person name="Gowda C.L."/>
            <person name="Singh N.P."/>
            <person name="Lichtenzveig J."/>
            <person name="Gali K.K."/>
            <person name="Rubio J."/>
            <person name="Nadarajan N."/>
            <person name="Dolezel J."/>
            <person name="Bansal K.C."/>
            <person name="Xu X."/>
            <person name="Edwards D."/>
            <person name="Zhang G."/>
            <person name="Kahl G."/>
            <person name="Gil J."/>
            <person name="Singh K.B."/>
            <person name="Datta S.K."/>
            <person name="Jackson S.A."/>
            <person name="Wang J."/>
            <person name="Cook D.R."/>
        </authorList>
    </citation>
    <scope>NUCLEOTIDE SEQUENCE [LARGE SCALE GENOMIC DNA]</scope>
    <source>
        <strain evidence="8">cv. CDC Frontier</strain>
    </source>
</reference>
<dbReference type="InterPro" id="IPR004710">
    <property type="entry name" value="Bilac:Na_transpt"/>
</dbReference>
<dbReference type="GO" id="GO:0016020">
    <property type="term" value="C:membrane"/>
    <property type="evidence" value="ECO:0007669"/>
    <property type="project" value="UniProtKB-SubCell"/>
</dbReference>
<feature type="transmembrane region" description="Helical" evidence="7">
    <location>
        <begin position="184"/>
        <end position="204"/>
    </location>
</feature>
<dbReference type="STRING" id="3827.A0A1S2XJ35"/>
<evidence type="ECO:0000256" key="6">
    <source>
        <dbReference type="ARBA" id="ARBA00023136"/>
    </source>
</evidence>
<evidence type="ECO:0000256" key="7">
    <source>
        <dbReference type="SAM" id="Phobius"/>
    </source>
</evidence>
<evidence type="ECO:0000313" key="9">
    <source>
        <dbReference type="RefSeq" id="XP_004488981.1"/>
    </source>
</evidence>
<dbReference type="Pfam" id="PF01758">
    <property type="entry name" value="SBF"/>
    <property type="match status" value="1"/>
</dbReference>
<feature type="transmembrane region" description="Helical" evidence="7">
    <location>
        <begin position="125"/>
        <end position="144"/>
    </location>
</feature>
<gene>
    <name evidence="9" type="primary">LOC101509133</name>
</gene>
<feature type="transmembrane region" description="Helical" evidence="7">
    <location>
        <begin position="211"/>
        <end position="233"/>
    </location>
</feature>
<feature type="transmembrane region" description="Helical" evidence="7">
    <location>
        <begin position="245"/>
        <end position="266"/>
    </location>
</feature>
<protein>
    <submittedName>
        <fullName evidence="9">Probable sodium/metabolite cotransporter BASS1, chloroplastic</fullName>
    </submittedName>
</protein>
<dbReference type="OrthoDB" id="203097at2759"/>
<evidence type="ECO:0000256" key="1">
    <source>
        <dbReference type="ARBA" id="ARBA00004119"/>
    </source>
</evidence>
<dbReference type="InterPro" id="IPR002657">
    <property type="entry name" value="BilAc:Na_symport/Acr3"/>
</dbReference>
<evidence type="ECO:0000256" key="4">
    <source>
        <dbReference type="ARBA" id="ARBA00022692"/>
    </source>
</evidence>